<keyword evidence="1" id="KW-1133">Transmembrane helix</keyword>
<keyword evidence="3" id="KW-1185">Reference proteome</keyword>
<organism evidence="2 3">
    <name type="scientific">Cymbomonas tetramitiformis</name>
    <dbReference type="NCBI Taxonomy" id="36881"/>
    <lineage>
        <taxon>Eukaryota</taxon>
        <taxon>Viridiplantae</taxon>
        <taxon>Chlorophyta</taxon>
        <taxon>Pyramimonadophyceae</taxon>
        <taxon>Pyramimonadales</taxon>
        <taxon>Pyramimonadaceae</taxon>
        <taxon>Cymbomonas</taxon>
    </lineage>
</organism>
<dbReference type="EMBL" id="LGRX02004820">
    <property type="protein sequence ID" value="KAK3279516.1"/>
    <property type="molecule type" value="Genomic_DNA"/>
</dbReference>
<evidence type="ECO:0000313" key="2">
    <source>
        <dbReference type="EMBL" id="KAK3279516.1"/>
    </source>
</evidence>
<keyword evidence="1" id="KW-0812">Transmembrane</keyword>
<dbReference type="AlphaFoldDB" id="A0AAE0GLC6"/>
<keyword evidence="1" id="KW-0472">Membrane</keyword>
<reference evidence="2 3" key="1">
    <citation type="journal article" date="2015" name="Genome Biol. Evol.">
        <title>Comparative Genomics of a Bacterivorous Green Alga Reveals Evolutionary Causalities and Consequences of Phago-Mixotrophic Mode of Nutrition.</title>
        <authorList>
            <person name="Burns J.A."/>
            <person name="Paasch A."/>
            <person name="Narechania A."/>
            <person name="Kim E."/>
        </authorList>
    </citation>
    <scope>NUCLEOTIDE SEQUENCE [LARGE SCALE GENOMIC DNA]</scope>
    <source>
        <strain evidence="2 3">PLY_AMNH</strain>
    </source>
</reference>
<sequence>MPGVAAGGVDVSACYGFSVGESEDSNDEEMDVQECGSCGGTSGLSSGRHPVSSHAAVISPPTEEFSGGVELQPVSRRFEACMAPTFFAESSFVEYVGYASAGRPLQVVGCGVPPFGLLPNFLLRACLMGLLCFGIAGVAAGFGGMSISNDDNSVTEDLVMCIGTIYSGVDQLSPETRQQVVVIGARFYFVNDNLFNMFQWQSIFQFTI</sequence>
<feature type="transmembrane region" description="Helical" evidence="1">
    <location>
        <begin position="121"/>
        <end position="142"/>
    </location>
</feature>
<gene>
    <name evidence="2" type="ORF">CYMTET_12611</name>
</gene>
<evidence type="ECO:0000313" key="3">
    <source>
        <dbReference type="Proteomes" id="UP001190700"/>
    </source>
</evidence>
<evidence type="ECO:0000256" key="1">
    <source>
        <dbReference type="SAM" id="Phobius"/>
    </source>
</evidence>
<comment type="caution">
    <text evidence="2">The sequence shown here is derived from an EMBL/GenBank/DDBJ whole genome shotgun (WGS) entry which is preliminary data.</text>
</comment>
<accession>A0AAE0GLC6</accession>
<protein>
    <submittedName>
        <fullName evidence="2">Uncharacterized protein</fullName>
    </submittedName>
</protein>
<name>A0AAE0GLC6_9CHLO</name>
<proteinExistence type="predicted"/>
<dbReference type="Proteomes" id="UP001190700">
    <property type="component" value="Unassembled WGS sequence"/>
</dbReference>